<name>F3KPW8_9BURK</name>
<protein>
    <recommendedName>
        <fullName evidence="1">Cyclophilin-like domain-containing protein</fullName>
    </recommendedName>
</protein>
<dbReference type="EMBL" id="AEGR01000029">
    <property type="protein sequence ID" value="EGI78136.1"/>
    <property type="molecule type" value="Genomic_DNA"/>
</dbReference>
<dbReference type="eggNOG" id="COG4925">
    <property type="taxonomic scope" value="Bacteria"/>
</dbReference>
<dbReference type="InterPro" id="IPR029000">
    <property type="entry name" value="Cyclophilin-like_dom_sf"/>
</dbReference>
<comment type="caution">
    <text evidence="2">The sequence shown here is derived from an EMBL/GenBank/DDBJ whole genome shotgun (WGS) entry which is preliminary data.</text>
</comment>
<organism evidence="2 3">
    <name type="scientific">Hylemonella gracilis ATCC 19624</name>
    <dbReference type="NCBI Taxonomy" id="887062"/>
    <lineage>
        <taxon>Bacteria</taxon>
        <taxon>Pseudomonadati</taxon>
        <taxon>Pseudomonadota</taxon>
        <taxon>Betaproteobacteria</taxon>
        <taxon>Burkholderiales</taxon>
        <taxon>Comamonadaceae</taxon>
        <taxon>Hylemonella</taxon>
    </lineage>
</organism>
<feature type="domain" description="Cyclophilin-like" evidence="1">
    <location>
        <begin position="44"/>
        <end position="148"/>
    </location>
</feature>
<evidence type="ECO:0000259" key="1">
    <source>
        <dbReference type="Pfam" id="PF18050"/>
    </source>
</evidence>
<accession>F3KPW8</accession>
<proteinExistence type="predicted"/>
<dbReference type="Proteomes" id="UP000016368">
    <property type="component" value="Unassembled WGS sequence"/>
</dbReference>
<evidence type="ECO:0000313" key="3">
    <source>
        <dbReference type="Proteomes" id="UP000016368"/>
    </source>
</evidence>
<keyword evidence="3" id="KW-1185">Reference proteome</keyword>
<evidence type="ECO:0000313" key="2">
    <source>
        <dbReference type="EMBL" id="EGI78136.1"/>
    </source>
</evidence>
<dbReference type="Gene3D" id="2.40.100.20">
    <property type="match status" value="1"/>
</dbReference>
<dbReference type="STRING" id="887062.HGR_02403"/>
<sequence length="152" mass="16511">MKVRFLTTSMGANAAWPLLWVTMLCFVPTARAQENLVKIRIALESSTVMATLDDNPTARDFAALLPLTLQLEDYASTEKISDLPKRLTRDGAPSASTGNVGDISLYAPWGNLAIFYRQGPHAPGLIRIGRITSGIEVLSHPGSMRATISRVD</sequence>
<gene>
    <name evidence="2" type="ORF">HGR_02403</name>
</gene>
<dbReference type="InterPro" id="IPR041183">
    <property type="entry name" value="Cyclophilin-like"/>
</dbReference>
<reference evidence="2 3" key="1">
    <citation type="journal article" date="2011" name="EMBO J.">
        <title>Structural diversity of bacterial flagellar motors.</title>
        <authorList>
            <person name="Chen S."/>
            <person name="Beeby M."/>
            <person name="Murphy G.E."/>
            <person name="Leadbetter J.R."/>
            <person name="Hendrixson D.R."/>
            <person name="Briegel A."/>
            <person name="Li Z."/>
            <person name="Shi J."/>
            <person name="Tocheva E.I."/>
            <person name="Muller A."/>
            <person name="Dobro M.J."/>
            <person name="Jensen G.J."/>
        </authorList>
    </citation>
    <scope>NUCLEOTIDE SEQUENCE [LARGE SCALE GENOMIC DNA]</scope>
    <source>
        <strain evidence="2 3">ATCC 19624</strain>
    </source>
</reference>
<dbReference type="AlphaFoldDB" id="F3KPW8"/>
<dbReference type="Pfam" id="PF18050">
    <property type="entry name" value="Cyclophil_like2"/>
    <property type="match status" value="1"/>
</dbReference>
<dbReference type="SUPFAM" id="SSF50891">
    <property type="entry name" value="Cyclophilin-like"/>
    <property type="match status" value="1"/>
</dbReference>